<dbReference type="EMBL" id="BPRC01000033">
    <property type="protein sequence ID" value="GJE67757.1"/>
    <property type="molecule type" value="Genomic_DNA"/>
</dbReference>
<evidence type="ECO:0008006" key="4">
    <source>
        <dbReference type="Google" id="ProtNLM"/>
    </source>
</evidence>
<comment type="caution">
    <text evidence="2">The sequence shown here is derived from an EMBL/GenBank/DDBJ whole genome shotgun (WGS) entry which is preliminary data.</text>
</comment>
<gene>
    <name evidence="2" type="ORF">LNAOJCKE_4990</name>
</gene>
<reference evidence="2" key="1">
    <citation type="journal article" date="2021" name="Front. Microbiol.">
        <title>Comprehensive Comparative Genomics and Phenotyping of Methylobacterium Species.</title>
        <authorList>
            <person name="Alessa O."/>
            <person name="Ogura Y."/>
            <person name="Fujitani Y."/>
            <person name="Takami H."/>
            <person name="Hayashi T."/>
            <person name="Sahin N."/>
            <person name="Tani A."/>
        </authorList>
    </citation>
    <scope>NUCLEOTIDE SEQUENCE</scope>
    <source>
        <strain evidence="2">NBRC 15686</strain>
    </source>
</reference>
<dbReference type="Pfam" id="PF09539">
    <property type="entry name" value="DUF2385"/>
    <property type="match status" value="1"/>
</dbReference>
<protein>
    <recommendedName>
        <fullName evidence="4">TIGR02301 family protein</fullName>
    </recommendedName>
</protein>
<reference evidence="2" key="2">
    <citation type="submission" date="2021-08" db="EMBL/GenBank/DDBJ databases">
        <authorList>
            <person name="Tani A."/>
            <person name="Ola A."/>
            <person name="Ogura Y."/>
            <person name="Katsura K."/>
            <person name="Hayashi T."/>
        </authorList>
    </citation>
    <scope>NUCLEOTIDE SEQUENCE</scope>
    <source>
        <strain evidence="2">NBRC 15686</strain>
    </source>
</reference>
<evidence type="ECO:0000256" key="1">
    <source>
        <dbReference type="SAM" id="MobiDB-lite"/>
    </source>
</evidence>
<feature type="region of interest" description="Disordered" evidence="1">
    <location>
        <begin position="1"/>
        <end position="44"/>
    </location>
</feature>
<dbReference type="NCBIfam" id="TIGR02301">
    <property type="entry name" value="TIGR02301 family protein"/>
    <property type="match status" value="1"/>
</dbReference>
<feature type="compositionally biased region" description="Low complexity" evidence="1">
    <location>
        <begin position="65"/>
        <end position="76"/>
    </location>
</feature>
<evidence type="ECO:0000313" key="3">
    <source>
        <dbReference type="Proteomes" id="UP001055039"/>
    </source>
</evidence>
<accession>A0ABQ4UKS7</accession>
<name>A0ABQ4UKS7_9HYPH</name>
<proteinExistence type="predicted"/>
<dbReference type="InterPro" id="IPR012645">
    <property type="entry name" value="CHP02301"/>
</dbReference>
<feature type="region of interest" description="Disordered" evidence="1">
    <location>
        <begin position="65"/>
        <end position="98"/>
    </location>
</feature>
<feature type="compositionally biased region" description="Basic and acidic residues" evidence="1">
    <location>
        <begin position="21"/>
        <end position="40"/>
    </location>
</feature>
<keyword evidence="3" id="KW-1185">Reference proteome</keyword>
<dbReference type="Proteomes" id="UP001055039">
    <property type="component" value="Unassembled WGS sequence"/>
</dbReference>
<sequence length="193" mass="20659">MRGSIGSWRLPAHPLAPPAGRGDDTRGRSGKRAGSDEAARPTRPRLTVSLIVAALLALTPAAEAFAQQRSSPARSAPKPPEKEKEPPPPAEPPPAPYDRDLMRLSEIVGALAFLRSLCAEPDAAEWPARMKAILDSEGVTPSRRDRLAGAYNRGFRGYSLTYRICTPAAGEAARRYIAEGERLSHAIAGRFGG</sequence>
<feature type="compositionally biased region" description="Pro residues" evidence="1">
    <location>
        <begin position="87"/>
        <end position="96"/>
    </location>
</feature>
<evidence type="ECO:0000313" key="2">
    <source>
        <dbReference type="EMBL" id="GJE67757.1"/>
    </source>
</evidence>
<organism evidence="2 3">
    <name type="scientific">Methylorubrum aminovorans</name>
    <dbReference type="NCBI Taxonomy" id="269069"/>
    <lineage>
        <taxon>Bacteria</taxon>
        <taxon>Pseudomonadati</taxon>
        <taxon>Pseudomonadota</taxon>
        <taxon>Alphaproteobacteria</taxon>
        <taxon>Hyphomicrobiales</taxon>
        <taxon>Methylobacteriaceae</taxon>
        <taxon>Methylorubrum</taxon>
    </lineage>
</organism>